<dbReference type="InterPro" id="IPR002656">
    <property type="entry name" value="Acyl_transf_3_dom"/>
</dbReference>
<evidence type="ECO:0000256" key="1">
    <source>
        <dbReference type="SAM" id="MobiDB-lite"/>
    </source>
</evidence>
<feature type="transmembrane region" description="Helical" evidence="2">
    <location>
        <begin position="79"/>
        <end position="97"/>
    </location>
</feature>
<feature type="transmembrane region" description="Helical" evidence="2">
    <location>
        <begin position="17"/>
        <end position="36"/>
    </location>
</feature>
<name>A0ABM5PP61_9CORY</name>
<dbReference type="PANTHER" id="PTHR23028:SF53">
    <property type="entry name" value="ACYL_TRANSF_3 DOMAIN-CONTAINING PROTEIN"/>
    <property type="match status" value="1"/>
</dbReference>
<protein>
    <recommendedName>
        <fullName evidence="7">Acyltransferase</fullName>
    </recommendedName>
</protein>
<sequence length="807" mass="87970">MSTDAVRNFRYRYDLDGLRGIAIALVVFYHVFVGRVSGGVDVFLLLSGYFFLGSQLRYAAKPNASLNPWWPIWRTLRRLLPSLILVIGVTTLLVYFITPQLMRTEFAQQITATLFYYQNWELARQDADYAAASAETSPLQHMWSMAVQGQFYLMGIIFALVLAVIIRFRPTGGLRPSRFPSVNQIAGPILIVITVVSFAYASRHGLYGTGENYYSTWSRAWELTLGAVLAIYGSKIKVSEFLGNVMTIVGLIALFFTGAIIADSTAYPGPLSLLPLGGAVLIILGGGSGGRISGLMASKQARWLGDIAYALYLWHWPLLILSTSALRLATPPWWLGIIIIAVSLVLADLTHRFLERPLRQNAKRPMSDDMPVNRAMATLKQRPGQMRAVGGSLVAVCMVALLMVQPMWLRSIQNLEGDTLDAVSYPGALAHFGADVPEVDMVQPDPMLVGGIMPPISTVHCFIAKDAPADFFLDTDVNGEPCIFGDVDAEFTVYLVGGSHAEQWSSGLDKLGQRMGFKLVPLLRQDCPIELGDTSGVTPVCADWGELAMDKVLDAQPDLVISNTTRPQGEYGHGPDMVPAGYVGFWEGLQAADIPFLGLRDNPWSFDENLMAREFDECYVATEDPIGCGMARERVYTPVDPAAEILANFENMVAVDTSNWFCDAVWCPTVIGNTMVYRDMHHISNAFADSAMPLFEDYIRAFMEGAPIPEPRTPSFEPAPLPAPAPEGEPLPGSEYPGGEQAPVEQLPGNEPPPVYQDAPPAEEAPLIENPPAEVPPAEPPVEELPEGAVPYEPGLGETIPGAGAAT</sequence>
<dbReference type="Proteomes" id="UP000019226">
    <property type="component" value="Chromosome"/>
</dbReference>
<feature type="transmembrane region" description="Helical" evidence="2">
    <location>
        <begin position="241"/>
        <end position="261"/>
    </location>
</feature>
<keyword evidence="2" id="KW-1133">Transmembrane helix</keyword>
<dbReference type="Pfam" id="PF01757">
    <property type="entry name" value="Acyl_transf_3"/>
    <property type="match status" value="1"/>
</dbReference>
<dbReference type="PANTHER" id="PTHR23028">
    <property type="entry name" value="ACETYLTRANSFERASE"/>
    <property type="match status" value="1"/>
</dbReference>
<keyword evidence="6" id="KW-1185">Reference proteome</keyword>
<dbReference type="RefSeq" id="WP_006821688.1">
    <property type="nucleotide sequence ID" value="NZ_CP004350.1"/>
</dbReference>
<feature type="domain" description="SGNH" evidence="4">
    <location>
        <begin position="478"/>
        <end position="696"/>
    </location>
</feature>
<dbReference type="GeneID" id="82877335"/>
<feature type="transmembrane region" description="Helical" evidence="2">
    <location>
        <begin position="213"/>
        <end position="234"/>
    </location>
</feature>
<feature type="transmembrane region" description="Helical" evidence="2">
    <location>
        <begin position="181"/>
        <end position="201"/>
    </location>
</feature>
<keyword evidence="2" id="KW-0472">Membrane</keyword>
<gene>
    <name evidence="5" type="ORF">CCASEI_05925</name>
</gene>
<feature type="domain" description="Acyltransferase 3" evidence="3">
    <location>
        <begin position="13"/>
        <end position="350"/>
    </location>
</feature>
<evidence type="ECO:0008006" key="7">
    <source>
        <dbReference type="Google" id="ProtNLM"/>
    </source>
</evidence>
<dbReference type="EMBL" id="CP004350">
    <property type="protein sequence ID" value="AHI19761.1"/>
    <property type="molecule type" value="Genomic_DNA"/>
</dbReference>
<dbReference type="InterPro" id="IPR050879">
    <property type="entry name" value="Acyltransferase_3"/>
</dbReference>
<evidence type="ECO:0000259" key="3">
    <source>
        <dbReference type="Pfam" id="PF01757"/>
    </source>
</evidence>
<feature type="transmembrane region" description="Helical" evidence="2">
    <location>
        <begin position="151"/>
        <end position="169"/>
    </location>
</feature>
<reference evidence="6" key="1">
    <citation type="submission" date="2013-02" db="EMBL/GenBank/DDBJ databases">
        <title>The complete genome sequence of Corynebacterium casei LMG S-19264 (=DSM 44701).</title>
        <authorList>
            <person name="Ruckert C."/>
            <person name="Albersmeier A."/>
            <person name="Kalinowski J."/>
        </authorList>
    </citation>
    <scope>NUCLEOTIDE SEQUENCE [LARGE SCALE GENOMIC DNA]</scope>
    <source>
        <strain evidence="6">LMG S-19264</strain>
    </source>
</reference>
<feature type="transmembrane region" description="Helical" evidence="2">
    <location>
        <begin position="267"/>
        <end position="286"/>
    </location>
</feature>
<accession>A0ABM5PP61</accession>
<proteinExistence type="predicted"/>
<dbReference type="Pfam" id="PF19040">
    <property type="entry name" value="SGNH"/>
    <property type="match status" value="1"/>
</dbReference>
<evidence type="ECO:0000313" key="5">
    <source>
        <dbReference type="EMBL" id="AHI19761.1"/>
    </source>
</evidence>
<keyword evidence="2" id="KW-0812">Transmembrane</keyword>
<feature type="transmembrane region" description="Helical" evidence="2">
    <location>
        <begin position="42"/>
        <end position="59"/>
    </location>
</feature>
<feature type="transmembrane region" description="Helical" evidence="2">
    <location>
        <begin position="388"/>
        <end position="409"/>
    </location>
</feature>
<organism evidence="5 6">
    <name type="scientific">Corynebacterium casei LMG S-19264</name>
    <dbReference type="NCBI Taxonomy" id="1285583"/>
    <lineage>
        <taxon>Bacteria</taxon>
        <taxon>Bacillati</taxon>
        <taxon>Actinomycetota</taxon>
        <taxon>Actinomycetes</taxon>
        <taxon>Mycobacteriales</taxon>
        <taxon>Corynebacteriaceae</taxon>
        <taxon>Corynebacterium</taxon>
    </lineage>
</organism>
<evidence type="ECO:0000259" key="4">
    <source>
        <dbReference type="Pfam" id="PF19040"/>
    </source>
</evidence>
<dbReference type="InterPro" id="IPR043968">
    <property type="entry name" value="SGNH"/>
</dbReference>
<feature type="region of interest" description="Disordered" evidence="1">
    <location>
        <begin position="709"/>
        <end position="807"/>
    </location>
</feature>
<feature type="transmembrane region" description="Helical" evidence="2">
    <location>
        <begin position="307"/>
        <end position="326"/>
    </location>
</feature>
<feature type="transmembrane region" description="Helical" evidence="2">
    <location>
        <begin position="332"/>
        <end position="354"/>
    </location>
</feature>
<evidence type="ECO:0000256" key="2">
    <source>
        <dbReference type="SAM" id="Phobius"/>
    </source>
</evidence>
<evidence type="ECO:0000313" key="6">
    <source>
        <dbReference type="Proteomes" id="UP000019226"/>
    </source>
</evidence>
<feature type="compositionally biased region" description="Pro residues" evidence="1">
    <location>
        <begin position="709"/>
        <end position="729"/>
    </location>
</feature>